<evidence type="ECO:0000256" key="4">
    <source>
        <dbReference type="ARBA" id="ARBA00022519"/>
    </source>
</evidence>
<evidence type="ECO:0000256" key="3">
    <source>
        <dbReference type="ARBA" id="ARBA00022475"/>
    </source>
</evidence>
<feature type="transmembrane region" description="Helical" evidence="9">
    <location>
        <begin position="126"/>
        <end position="144"/>
    </location>
</feature>
<feature type="domain" description="Tripartite ATP-independent periplasmic transporters DctQ component" evidence="10">
    <location>
        <begin position="24"/>
        <end position="152"/>
    </location>
</feature>
<dbReference type="InterPro" id="IPR007387">
    <property type="entry name" value="TRAP_DctQ"/>
</dbReference>
<reference evidence="11 12" key="1">
    <citation type="submission" date="2023-07" db="EMBL/GenBank/DDBJ databases">
        <title>Genomic Encyclopedia of Type Strains, Phase IV (KMG-IV): sequencing the most valuable type-strain genomes for metagenomic binning, comparative biology and taxonomic classification.</title>
        <authorList>
            <person name="Goeker M."/>
        </authorList>
    </citation>
    <scope>NUCLEOTIDE SEQUENCE [LARGE SCALE GENOMIC DNA]</scope>
    <source>
        <strain evidence="11 12">DSM 16460</strain>
    </source>
</reference>
<keyword evidence="2" id="KW-0813">Transport</keyword>
<name>A0ABT9VHM0_9BACI</name>
<keyword evidence="12" id="KW-1185">Reference proteome</keyword>
<evidence type="ECO:0000256" key="5">
    <source>
        <dbReference type="ARBA" id="ARBA00022692"/>
    </source>
</evidence>
<evidence type="ECO:0000256" key="1">
    <source>
        <dbReference type="ARBA" id="ARBA00004429"/>
    </source>
</evidence>
<dbReference type="RefSeq" id="WP_306977723.1">
    <property type="nucleotide sequence ID" value="NZ_JAUSTQ010000012.1"/>
</dbReference>
<proteinExistence type="inferred from homology"/>
<evidence type="ECO:0000256" key="6">
    <source>
        <dbReference type="ARBA" id="ARBA00022989"/>
    </source>
</evidence>
<evidence type="ECO:0000256" key="2">
    <source>
        <dbReference type="ARBA" id="ARBA00022448"/>
    </source>
</evidence>
<evidence type="ECO:0000256" key="7">
    <source>
        <dbReference type="ARBA" id="ARBA00023136"/>
    </source>
</evidence>
<feature type="transmembrane region" description="Helical" evidence="9">
    <location>
        <begin position="84"/>
        <end position="106"/>
    </location>
</feature>
<comment type="similarity">
    <text evidence="8">Belongs to the TRAP transporter small permease family.</text>
</comment>
<keyword evidence="3" id="KW-1003">Cell membrane</keyword>
<evidence type="ECO:0000259" key="10">
    <source>
        <dbReference type="Pfam" id="PF04290"/>
    </source>
</evidence>
<organism evidence="11 12">
    <name type="scientific">Alkalibacillus salilacus</name>
    <dbReference type="NCBI Taxonomy" id="284582"/>
    <lineage>
        <taxon>Bacteria</taxon>
        <taxon>Bacillati</taxon>
        <taxon>Bacillota</taxon>
        <taxon>Bacilli</taxon>
        <taxon>Bacillales</taxon>
        <taxon>Bacillaceae</taxon>
        <taxon>Alkalibacillus</taxon>
    </lineage>
</organism>
<feature type="transmembrane region" description="Helical" evidence="9">
    <location>
        <begin position="12"/>
        <end position="31"/>
    </location>
</feature>
<gene>
    <name evidence="11" type="ORF">J2S77_002467</name>
</gene>
<evidence type="ECO:0000256" key="9">
    <source>
        <dbReference type="SAM" id="Phobius"/>
    </source>
</evidence>
<evidence type="ECO:0000256" key="8">
    <source>
        <dbReference type="ARBA" id="ARBA00038436"/>
    </source>
</evidence>
<keyword evidence="5 9" id="KW-0812">Transmembrane</keyword>
<feature type="transmembrane region" description="Helical" evidence="9">
    <location>
        <begin position="46"/>
        <end position="63"/>
    </location>
</feature>
<dbReference type="PANTHER" id="PTHR35011">
    <property type="entry name" value="2,3-DIKETO-L-GULONATE TRAP TRANSPORTER SMALL PERMEASE PROTEIN YIAM"/>
    <property type="match status" value="1"/>
</dbReference>
<evidence type="ECO:0000313" key="11">
    <source>
        <dbReference type="EMBL" id="MDQ0160463.1"/>
    </source>
</evidence>
<dbReference type="PANTHER" id="PTHR35011:SF2">
    <property type="entry name" value="2,3-DIKETO-L-GULONATE TRAP TRANSPORTER SMALL PERMEASE PROTEIN YIAM"/>
    <property type="match status" value="1"/>
</dbReference>
<dbReference type="Proteomes" id="UP001224359">
    <property type="component" value="Unassembled WGS sequence"/>
</dbReference>
<keyword evidence="4" id="KW-0997">Cell inner membrane</keyword>
<dbReference type="Pfam" id="PF04290">
    <property type="entry name" value="DctQ"/>
    <property type="match status" value="1"/>
</dbReference>
<keyword evidence="7 9" id="KW-0472">Membrane</keyword>
<dbReference type="EMBL" id="JAUSTQ010000012">
    <property type="protein sequence ID" value="MDQ0160463.1"/>
    <property type="molecule type" value="Genomic_DNA"/>
</dbReference>
<protein>
    <submittedName>
        <fullName evidence="11">TRAP-type C4-dicarboxylate transport system permease small subunit</fullName>
    </submittedName>
</protein>
<comment type="caution">
    <text evidence="11">The sequence shown here is derived from an EMBL/GenBank/DDBJ whole genome shotgun (WGS) entry which is preliminary data.</text>
</comment>
<dbReference type="InterPro" id="IPR055348">
    <property type="entry name" value="DctQ"/>
</dbReference>
<keyword evidence="6 9" id="KW-1133">Transmembrane helix</keyword>
<accession>A0ABT9VHM0</accession>
<comment type="subcellular location">
    <subcellularLocation>
        <location evidence="1">Cell inner membrane</location>
        <topology evidence="1">Multi-pass membrane protein</topology>
    </subcellularLocation>
</comment>
<sequence>MDKAVKFVERIQIALGLFFLTVFFVVILFQIATRHLGISIIWTEEVATYSFIWSVLMGAAIMVNRREHFNFDVIQKKLKGKMKLGLNLFNDAVLIVFNIALLSYGIDVVNQFWDYTWTSLPDMKMGYIWIAVPIMAATMILYSTNHLIRHVKEFLGKGVQS</sequence>
<evidence type="ECO:0000313" key="12">
    <source>
        <dbReference type="Proteomes" id="UP001224359"/>
    </source>
</evidence>